<dbReference type="EMBL" id="HG793125">
    <property type="protein sequence ID" value="CDK24320.1"/>
    <property type="molecule type" value="Genomic_DNA"/>
</dbReference>
<dbReference type="Proteomes" id="UP000019384">
    <property type="component" value="Unassembled WGS sequence"/>
</dbReference>
<dbReference type="InterPro" id="IPR047533">
    <property type="entry name" value="RecA-like_PEX6_r2"/>
</dbReference>
<feature type="domain" description="AAA+ ATPase" evidence="11">
    <location>
        <begin position="805"/>
        <end position="946"/>
    </location>
</feature>
<evidence type="ECO:0000256" key="7">
    <source>
        <dbReference type="ARBA" id="ARBA00023136"/>
    </source>
</evidence>
<evidence type="ECO:0000313" key="12">
    <source>
        <dbReference type="EMBL" id="CDK24320.1"/>
    </source>
</evidence>
<proteinExistence type="inferred from homology"/>
<dbReference type="InterPro" id="IPR003593">
    <property type="entry name" value="AAA+_ATPase"/>
</dbReference>
<dbReference type="GO" id="GO:0043335">
    <property type="term" value="P:protein unfolding"/>
    <property type="evidence" value="ECO:0007669"/>
    <property type="project" value="EnsemblFungi"/>
</dbReference>
<dbReference type="OrthoDB" id="5553750at2759"/>
<evidence type="ECO:0000256" key="8">
    <source>
        <dbReference type="ARBA" id="ARBA00034811"/>
    </source>
</evidence>
<sequence length="1116" mass="124389">MPVATEEFQITSVNANFRFRDFLDRPLEHLWISSDLSARLGKPTHLSLKLLGSNILDSFQVYNVSVNELLPPVTCELASFQLWSKHGGDLDIRLCQCYNPGKLVSLSNMIVSFPQEVYKILEMTPKEKIIHLIQQDLHDVQSTNDGTRVKPLVRQFDLIRSLNGKVIHCEPVSQGLLDSSTLITAVLGEDVEDEAEQQEDTMVEFQNLNDSLISLGFNKQPALSQVETVFKTRTLTRFDLENHRNVPHIAKQFENEDEHIFACVKTNELTQIGILNGSLAKLTSKSLTRIVRISTFVDPNNFEPKTIHLSPMLLQSMGYPEQVTIERLGDEKLKIEDVIPSAKQVKILKLASPVNLSKTVQSSLHFKLRSYFEQKKRVISKGMLIPIPINTELATSLFNAYEQQGEDSSDIPGLIPLSRPTEIAWMQVSEVIAEPSEQPRDSDSDQYLIDTMRTSMVQGGTVSVSLPKRDQADWRNYFSMPDLFAYTSTERGSTVSFEYAKTLRKIIATSLKNMNKVKVQTAVLLSSSARNLGKTHLVQSMCYELGVNLRELDGYEILSPGNESATYGTLTGKLDRLVQNCSPLVIHIKNIEALCDQNDQNPNSTDSLGLQVASAIADYISHPGIIFIASSANPDKISDVLRSKFRFEIQVSVPSEMERTQIFGHLLRPHSLQDSDGLEFGLAHDVSVETLSLQSAGLSPRDLISIVDNSRYLAVDRLESLAENLGISFQQLVVFSGGKVLLSPEDFESSINSTRSKFSDSIGAPRIPNVKWEDVGGLDLVKDEILDTIDMPMKHPELFTSGIKKRSGILFYGPPGTGKTLLAKAIATNFALNFFSVKGPELLNMYIGESEANVRRVFQRARDAKPCVVFFDELDSVAPKRGNQGDSGGVMDRIVSQLLAELDGMSGSDGGDGIFVVGATNRPDLLDEALLRPGRFDKMLYLGISDSHEKQQKIIEALTRKFQIDESVSLQHIAEGCPFTYTGADFYALCSDAMLKAMTRVAGTVDEKVKHYNEPLPDDKKVSIRWWFENIATDSDVEVTVKEVDFINARNELIPSVSRDELDHYLRVRENFEGGKIQNNQLHGSLIQDGDMDNHQTVLELPARNGNGNSEDSSYQ</sequence>
<evidence type="ECO:0000256" key="10">
    <source>
        <dbReference type="ARBA" id="ARBA00048778"/>
    </source>
</evidence>
<dbReference type="SMART" id="SM00382">
    <property type="entry name" value="AAA"/>
    <property type="match status" value="2"/>
</dbReference>
<gene>
    <name evidence="12" type="ORF">KUCA_T00000280001</name>
</gene>
<dbReference type="InterPro" id="IPR003960">
    <property type="entry name" value="ATPase_AAA_CS"/>
</dbReference>
<dbReference type="Gene3D" id="1.10.8.60">
    <property type="match status" value="1"/>
</dbReference>
<comment type="similarity">
    <text evidence="2">Belongs to the AAA ATPase family.</text>
</comment>
<comment type="subcellular location">
    <subcellularLocation>
        <location evidence="1">Membrane</location>
        <topology evidence="1">Peripheral membrane protein</topology>
    </subcellularLocation>
</comment>
<dbReference type="InterPro" id="IPR003959">
    <property type="entry name" value="ATPase_AAA_core"/>
</dbReference>
<dbReference type="FunFam" id="1.10.8.60:FF:000039">
    <property type="entry name" value="peroxisome biogenesis factor 6"/>
    <property type="match status" value="1"/>
</dbReference>
<reference evidence="12" key="1">
    <citation type="submission" date="2013-12" db="EMBL/GenBank/DDBJ databases">
        <authorList>
            <person name="Genoscope - CEA"/>
        </authorList>
    </citation>
    <scope>NUCLEOTIDE SEQUENCE</scope>
    <source>
        <strain evidence="12">CBS 1993</strain>
    </source>
</reference>
<dbReference type="GO" id="GO:0005829">
    <property type="term" value="C:cytosol"/>
    <property type="evidence" value="ECO:0007669"/>
    <property type="project" value="EnsemblFungi"/>
</dbReference>
<protein>
    <recommendedName>
        <fullName evidence="8">Peroxisomal ATPase PEX6</fullName>
    </recommendedName>
    <alternativeName>
        <fullName evidence="9">Peroxin-6</fullName>
    </alternativeName>
</protein>
<keyword evidence="7" id="KW-0472">Membrane</keyword>
<evidence type="ECO:0000256" key="5">
    <source>
        <dbReference type="ARBA" id="ARBA00022801"/>
    </source>
</evidence>
<dbReference type="Pfam" id="PF23315">
    <property type="entry name" value="PEX6_4th"/>
    <property type="match status" value="1"/>
</dbReference>
<dbReference type="Pfam" id="PF00004">
    <property type="entry name" value="AAA"/>
    <property type="match status" value="2"/>
</dbReference>
<dbReference type="HOGENOM" id="CLU_000688_0_0_1"/>
<evidence type="ECO:0000256" key="9">
    <source>
        <dbReference type="ARBA" id="ARBA00034920"/>
    </source>
</evidence>
<evidence type="ECO:0000256" key="2">
    <source>
        <dbReference type="ARBA" id="ARBA00006914"/>
    </source>
</evidence>
<dbReference type="AlphaFoldDB" id="W6MR27"/>
<organism evidence="12 13">
    <name type="scientific">Kuraishia capsulata CBS 1993</name>
    <dbReference type="NCBI Taxonomy" id="1382522"/>
    <lineage>
        <taxon>Eukaryota</taxon>
        <taxon>Fungi</taxon>
        <taxon>Dikarya</taxon>
        <taxon>Ascomycota</taxon>
        <taxon>Saccharomycotina</taxon>
        <taxon>Pichiomycetes</taxon>
        <taxon>Pichiales</taxon>
        <taxon>Pichiaceae</taxon>
        <taxon>Kuraishia</taxon>
    </lineage>
</organism>
<evidence type="ECO:0000256" key="4">
    <source>
        <dbReference type="ARBA" id="ARBA00022741"/>
    </source>
</evidence>
<dbReference type="InterPro" id="IPR056995">
    <property type="entry name" value="PEX6_4th_dom"/>
</dbReference>
<evidence type="ECO:0000256" key="6">
    <source>
        <dbReference type="ARBA" id="ARBA00022840"/>
    </source>
</evidence>
<keyword evidence="6" id="KW-0067">ATP-binding</keyword>
<keyword evidence="5" id="KW-0378">Hydrolase</keyword>
<evidence type="ECO:0000256" key="3">
    <source>
        <dbReference type="ARBA" id="ARBA00022593"/>
    </source>
</evidence>
<keyword evidence="4" id="KW-0547">Nucleotide-binding</keyword>
<dbReference type="SUPFAM" id="SSF52540">
    <property type="entry name" value="P-loop containing nucleoside triphosphate hydrolases"/>
    <property type="match status" value="2"/>
</dbReference>
<dbReference type="RefSeq" id="XP_022456337.1">
    <property type="nucleotide sequence ID" value="XM_022604806.1"/>
</dbReference>
<dbReference type="Gene3D" id="3.40.50.300">
    <property type="entry name" value="P-loop containing nucleotide triphosphate hydrolases"/>
    <property type="match status" value="2"/>
</dbReference>
<dbReference type="FunFam" id="3.40.50.300:FF:000109">
    <property type="entry name" value="Peroxisomal biogenesis factor 6"/>
    <property type="match status" value="1"/>
</dbReference>
<keyword evidence="13" id="KW-1185">Reference proteome</keyword>
<dbReference type="PANTHER" id="PTHR23077:SF9">
    <property type="entry name" value="PEROXISOMAL ATPASE PEX6"/>
    <property type="match status" value="1"/>
</dbReference>
<feature type="domain" description="AAA+ ATPase" evidence="11">
    <location>
        <begin position="519"/>
        <end position="655"/>
    </location>
</feature>
<dbReference type="GO" id="GO:0140318">
    <property type="term" value="F:protein transporter activity"/>
    <property type="evidence" value="ECO:0007669"/>
    <property type="project" value="EnsemblFungi"/>
</dbReference>
<dbReference type="GO" id="GO:0016887">
    <property type="term" value="F:ATP hydrolysis activity"/>
    <property type="evidence" value="ECO:0007669"/>
    <property type="project" value="EnsemblFungi"/>
</dbReference>
<comment type="catalytic activity">
    <reaction evidence="10">
        <text>ATP + H2O = ADP + phosphate + H(+)</text>
        <dbReference type="Rhea" id="RHEA:13065"/>
        <dbReference type="ChEBI" id="CHEBI:15377"/>
        <dbReference type="ChEBI" id="CHEBI:15378"/>
        <dbReference type="ChEBI" id="CHEBI:30616"/>
        <dbReference type="ChEBI" id="CHEBI:43474"/>
        <dbReference type="ChEBI" id="CHEBI:456216"/>
    </reaction>
    <physiologicalReaction direction="left-to-right" evidence="10">
        <dbReference type="Rhea" id="RHEA:13066"/>
    </physiologicalReaction>
</comment>
<reference evidence="12" key="2">
    <citation type="submission" date="2014-02" db="EMBL/GenBank/DDBJ databases">
        <title>Complete DNA sequence of /Kuraishia capsulata/ illustrates novel genomic features among budding yeasts (/Saccharomycotina/).</title>
        <authorList>
            <person name="Morales L."/>
            <person name="Noel B."/>
            <person name="Porcel B."/>
            <person name="Marcet-Houben M."/>
            <person name="Hullo M-F."/>
            <person name="Sacerdot C."/>
            <person name="Tekaia F."/>
            <person name="Leh-Louis V."/>
            <person name="Despons L."/>
            <person name="Khanna V."/>
            <person name="Aury J-M."/>
            <person name="Barbe V."/>
            <person name="Couloux A."/>
            <person name="Labadie K."/>
            <person name="Pelletier E."/>
            <person name="Souciet J-L."/>
            <person name="Boekhout T."/>
            <person name="Gabaldon T."/>
            <person name="Wincker P."/>
            <person name="Dujon B."/>
        </authorList>
    </citation>
    <scope>NUCLEOTIDE SEQUENCE</scope>
    <source>
        <strain evidence="12">CBS 1993</strain>
    </source>
</reference>
<name>W6MR27_9ASCO</name>
<dbReference type="GO" id="GO:1904949">
    <property type="term" value="C:ATPase complex"/>
    <property type="evidence" value="ECO:0007669"/>
    <property type="project" value="EnsemblFungi"/>
</dbReference>
<evidence type="ECO:0000313" key="13">
    <source>
        <dbReference type="Proteomes" id="UP000019384"/>
    </source>
</evidence>
<dbReference type="CDD" id="cd19527">
    <property type="entry name" value="RecA-like_PEX6_r2"/>
    <property type="match status" value="1"/>
</dbReference>
<dbReference type="InterPro" id="IPR050168">
    <property type="entry name" value="AAA_ATPase_domain"/>
</dbReference>
<dbReference type="InterPro" id="IPR027417">
    <property type="entry name" value="P-loop_NTPase"/>
</dbReference>
<dbReference type="STRING" id="1382522.W6MR27"/>
<accession>W6MR27</accession>
<keyword evidence="3" id="KW-0962">Peroxisome biogenesis</keyword>
<dbReference type="GO" id="GO:0005524">
    <property type="term" value="F:ATP binding"/>
    <property type="evidence" value="ECO:0007669"/>
    <property type="project" value="UniProtKB-KW"/>
</dbReference>
<dbReference type="PANTHER" id="PTHR23077">
    <property type="entry name" value="AAA-FAMILY ATPASE"/>
    <property type="match status" value="1"/>
</dbReference>
<dbReference type="GO" id="GO:0016562">
    <property type="term" value="P:protein import into peroxisome matrix, receptor recycling"/>
    <property type="evidence" value="ECO:0007669"/>
    <property type="project" value="EnsemblFungi"/>
</dbReference>
<dbReference type="PROSITE" id="PS00674">
    <property type="entry name" value="AAA"/>
    <property type="match status" value="1"/>
</dbReference>
<evidence type="ECO:0000256" key="1">
    <source>
        <dbReference type="ARBA" id="ARBA00004170"/>
    </source>
</evidence>
<evidence type="ECO:0000259" key="11">
    <source>
        <dbReference type="SMART" id="SM00382"/>
    </source>
</evidence>
<dbReference type="GO" id="GO:0005778">
    <property type="term" value="C:peroxisomal membrane"/>
    <property type="evidence" value="ECO:0007669"/>
    <property type="project" value="TreeGrafter"/>
</dbReference>
<dbReference type="GeneID" id="34517725"/>